<evidence type="ECO:0000313" key="6">
    <source>
        <dbReference type="Proteomes" id="UP000034166"/>
    </source>
</evidence>
<dbReference type="Pfam" id="PF07729">
    <property type="entry name" value="FCD"/>
    <property type="match status" value="1"/>
</dbReference>
<keyword evidence="3" id="KW-0804">Transcription</keyword>
<comment type="caution">
    <text evidence="5">The sequence shown here is derived from an EMBL/GenBank/DDBJ whole genome shotgun (WGS) entry which is preliminary data.</text>
</comment>
<dbReference type="OrthoDB" id="9782299at2"/>
<keyword evidence="1" id="KW-0805">Transcription regulation</keyword>
<dbReference type="InterPro" id="IPR008920">
    <property type="entry name" value="TF_FadR/GntR_C"/>
</dbReference>
<keyword evidence="6" id="KW-1185">Reference proteome</keyword>
<dbReference type="InterPro" id="IPR011711">
    <property type="entry name" value="GntR_C"/>
</dbReference>
<dbReference type="SUPFAM" id="SSF46785">
    <property type="entry name" value="Winged helix' DNA-binding domain"/>
    <property type="match status" value="1"/>
</dbReference>
<keyword evidence="2" id="KW-0238">DNA-binding</keyword>
<dbReference type="RefSeq" id="WP_046521780.1">
    <property type="nucleotide sequence ID" value="NZ_LAYY01000001.1"/>
</dbReference>
<dbReference type="PANTHER" id="PTHR43537:SF5">
    <property type="entry name" value="UXU OPERON TRANSCRIPTIONAL REGULATOR"/>
    <property type="match status" value="1"/>
</dbReference>
<reference evidence="5 6" key="1">
    <citation type="submission" date="2015-04" db="EMBL/GenBank/DDBJ databases">
        <title>Taxonomic description and genome sequence of Bacillus campisalis sp. nov., a novel member of the genus Bacillus isolated from solar saltern.</title>
        <authorList>
            <person name="Mathan Kumar R."/>
            <person name="Kaur G."/>
            <person name="Kumar A."/>
            <person name="Singh N.K."/>
            <person name="Kaur N."/>
            <person name="Kumar N."/>
            <person name="Mayilraj S."/>
        </authorList>
    </citation>
    <scope>NUCLEOTIDE SEQUENCE [LARGE SCALE GENOMIC DNA]</scope>
    <source>
        <strain evidence="5 6">SA2-6</strain>
    </source>
</reference>
<protein>
    <recommendedName>
        <fullName evidence="4">HTH gntR-type domain-containing protein</fullName>
    </recommendedName>
</protein>
<dbReference type="InterPro" id="IPR000524">
    <property type="entry name" value="Tscrpt_reg_HTH_GntR"/>
</dbReference>
<dbReference type="InterPro" id="IPR036388">
    <property type="entry name" value="WH-like_DNA-bd_sf"/>
</dbReference>
<dbReference type="SMART" id="SM00345">
    <property type="entry name" value="HTH_GNTR"/>
    <property type="match status" value="1"/>
</dbReference>
<dbReference type="Gene3D" id="1.20.120.530">
    <property type="entry name" value="GntR ligand-binding domain-like"/>
    <property type="match status" value="1"/>
</dbReference>
<dbReference type="PROSITE" id="PS50949">
    <property type="entry name" value="HTH_GNTR"/>
    <property type="match status" value="1"/>
</dbReference>
<dbReference type="PRINTS" id="PR00035">
    <property type="entry name" value="HTHGNTR"/>
</dbReference>
<evidence type="ECO:0000256" key="2">
    <source>
        <dbReference type="ARBA" id="ARBA00023125"/>
    </source>
</evidence>
<accession>A0A0M2SZ56</accession>
<dbReference type="Proteomes" id="UP000034166">
    <property type="component" value="Unassembled WGS sequence"/>
</dbReference>
<organism evidence="5 6">
    <name type="scientific">Mesobacillus campisalis</name>
    <dbReference type="NCBI Taxonomy" id="1408103"/>
    <lineage>
        <taxon>Bacteria</taxon>
        <taxon>Bacillati</taxon>
        <taxon>Bacillota</taxon>
        <taxon>Bacilli</taxon>
        <taxon>Bacillales</taxon>
        <taxon>Bacillaceae</taxon>
        <taxon>Mesobacillus</taxon>
    </lineage>
</organism>
<dbReference type="CDD" id="cd07377">
    <property type="entry name" value="WHTH_GntR"/>
    <property type="match status" value="1"/>
</dbReference>
<dbReference type="GO" id="GO:0003677">
    <property type="term" value="F:DNA binding"/>
    <property type="evidence" value="ECO:0007669"/>
    <property type="project" value="UniProtKB-KW"/>
</dbReference>
<dbReference type="SMART" id="SM00895">
    <property type="entry name" value="FCD"/>
    <property type="match status" value="1"/>
</dbReference>
<dbReference type="SUPFAM" id="SSF48008">
    <property type="entry name" value="GntR ligand-binding domain-like"/>
    <property type="match status" value="1"/>
</dbReference>
<evidence type="ECO:0000256" key="1">
    <source>
        <dbReference type="ARBA" id="ARBA00023015"/>
    </source>
</evidence>
<dbReference type="PANTHER" id="PTHR43537">
    <property type="entry name" value="TRANSCRIPTIONAL REGULATOR, GNTR FAMILY"/>
    <property type="match status" value="1"/>
</dbReference>
<gene>
    <name evidence="5" type="ORF">WQ57_00645</name>
</gene>
<feature type="domain" description="HTH gntR-type" evidence="4">
    <location>
        <begin position="8"/>
        <end position="76"/>
    </location>
</feature>
<dbReference type="InterPro" id="IPR036390">
    <property type="entry name" value="WH_DNA-bd_sf"/>
</dbReference>
<evidence type="ECO:0000313" key="5">
    <source>
        <dbReference type="EMBL" id="KKK39839.1"/>
    </source>
</evidence>
<sequence>MVNSIKRMKIADQILEQLKQKIRDGEFPEGSKLPSENKLAEMFGVSRAPIRETISVLVASGLVESIQGGGNFVKKIPTEDLLDTVAFEMITDEEIYNLLELRTVIETEAAAFAAERHTAEDIEKIYEAFRQVSDTIYDDSVVGDKADYDFHMLIVKAAKNSFLTQSVENVRELYQKALTYSLKKNVGRREKREQVHQEHQNIYEAIKRRNKEAAAFYMKEHLTNARLKLGDPRVNK</sequence>
<evidence type="ECO:0000259" key="4">
    <source>
        <dbReference type="PROSITE" id="PS50949"/>
    </source>
</evidence>
<name>A0A0M2SZ56_9BACI</name>
<dbReference type="Gene3D" id="1.10.10.10">
    <property type="entry name" value="Winged helix-like DNA-binding domain superfamily/Winged helix DNA-binding domain"/>
    <property type="match status" value="1"/>
</dbReference>
<dbReference type="Pfam" id="PF00392">
    <property type="entry name" value="GntR"/>
    <property type="match status" value="1"/>
</dbReference>
<dbReference type="GO" id="GO:0003700">
    <property type="term" value="F:DNA-binding transcription factor activity"/>
    <property type="evidence" value="ECO:0007669"/>
    <property type="project" value="InterPro"/>
</dbReference>
<dbReference type="EMBL" id="LAYY01000001">
    <property type="protein sequence ID" value="KKK39839.1"/>
    <property type="molecule type" value="Genomic_DNA"/>
</dbReference>
<evidence type="ECO:0000256" key="3">
    <source>
        <dbReference type="ARBA" id="ARBA00023163"/>
    </source>
</evidence>
<dbReference type="PATRIC" id="fig|1408103.3.peg.142"/>
<proteinExistence type="predicted"/>
<dbReference type="AlphaFoldDB" id="A0A0M2SZ56"/>